<dbReference type="EMBL" id="CP021431">
    <property type="protein sequence ID" value="ARU03121.1"/>
    <property type="molecule type" value="Genomic_DNA"/>
</dbReference>
<evidence type="ECO:0000313" key="2">
    <source>
        <dbReference type="EMBL" id="ARU03121.1"/>
    </source>
</evidence>
<evidence type="ECO:0008006" key="4">
    <source>
        <dbReference type="Google" id="ProtNLM"/>
    </source>
</evidence>
<feature type="region of interest" description="Disordered" evidence="1">
    <location>
        <begin position="308"/>
        <end position="328"/>
    </location>
</feature>
<proteinExistence type="predicted"/>
<dbReference type="InterPro" id="IPR036844">
    <property type="entry name" value="Hint_dom_sf"/>
</dbReference>
<accession>A0A1Y0EI77</accession>
<name>A0A1Y0EI77_9RHOB</name>
<evidence type="ECO:0000256" key="1">
    <source>
        <dbReference type="SAM" id="MobiDB-lite"/>
    </source>
</evidence>
<dbReference type="PROSITE" id="PS51257">
    <property type="entry name" value="PROKAR_LIPOPROTEIN"/>
    <property type="match status" value="1"/>
</dbReference>
<dbReference type="AlphaFoldDB" id="A0A1Y0EI77"/>
<organism evidence="2 3">
    <name type="scientific">Yoonia vestfoldensis</name>
    <dbReference type="NCBI Taxonomy" id="245188"/>
    <lineage>
        <taxon>Bacteria</taxon>
        <taxon>Pseudomonadati</taxon>
        <taxon>Pseudomonadota</taxon>
        <taxon>Alphaproteobacteria</taxon>
        <taxon>Rhodobacterales</taxon>
        <taxon>Paracoccaceae</taxon>
        <taxon>Yoonia</taxon>
    </lineage>
</organism>
<sequence>MSIKNHLTATVSSACLVLYTSAPLSGQSIADLITGRAEQSVDRVMRNQNINAAHQAMMAMQSAHTLMKRLIQISDLRDEWNNNDGGFLAIEKWVKDNEGRLDRNIYPYEYRHVDGAVPFQERLHGRSNYNIKYRVCGVGDINPTTGLPDRGYRYALLTILPKLPVGYDSILEVTGTAGLHELNLREVSLMPDDRRGRGTIGVLNASDEMTTLDGSTAIPLPDCITDSGDWYAESRTFDPETLAIFEWVTPRELNFIHKMQAGAVTDTALCREPFVASEYGVPADQIIGQAQFARGRLHVSLWGDDNPTTDRGRAINPDNGTPSDTSDDGFISDWAYTGGCRAPRENDGLLTEACTWTVAGVASESIRVWRIQQREIPPARGYYLEGEAPVYAPIAGTAVFHQGLCDGDAVQPRVLETQASNVERQTGLQCSGSFPDGTWDRQRSYTDTTGSVANARPPMEWTTRNYGNWVTTRNGCSNTTNRSERQTQVVNGCLDQYRDVTVTTVSYASGAAASVSSSNPAWINGANRCFTSNDRDSNRGYYDVDGDGKGDFPTEADARKYMRENGQSTVHIKKVDTCNFRCDGSSVDRASGDNRTSQTTGSTGDSAWQKVKNFFTGGNKSSGGGGGGSGGGSSCFVAGTLVTMADGSKKRIELIEPGDFVLDGGEVIMTGQFLPALMYNLGGVHVSGSHLVAYQDRWIPVEDHPDADFIGLADGPIYNIGTANNTMVCSGILFADHLEINPDLVAEALTYTAVEALAELNAPPRKALLKKLMTGFL</sequence>
<keyword evidence="3" id="KW-1185">Reference proteome</keyword>
<dbReference type="Gene3D" id="2.170.16.10">
    <property type="entry name" value="Hedgehog/Intein (Hint) domain"/>
    <property type="match status" value="1"/>
</dbReference>
<protein>
    <recommendedName>
        <fullName evidence="4">Hint domain protein</fullName>
    </recommendedName>
</protein>
<gene>
    <name evidence="2" type="ORF">LOKVESSMR4R_03856</name>
</gene>
<dbReference type="Proteomes" id="UP000195273">
    <property type="component" value="Chromosome"/>
</dbReference>
<reference evidence="2 3" key="1">
    <citation type="submission" date="2017-05" db="EMBL/GenBank/DDBJ databases">
        <title>Genome Sequence of Loktanella vestfoldensis Strain SMR4r Isolated from a Culture of the Diatom Skeletonema marinoi.</title>
        <authorList>
            <person name="Topel M."/>
            <person name="Pinder M.I.M."/>
            <person name="Johansson O.N."/>
            <person name="Kourtchenko O."/>
            <person name="Godhe A."/>
            <person name="Clarke A.K."/>
        </authorList>
    </citation>
    <scope>NUCLEOTIDE SEQUENCE [LARGE SCALE GENOMIC DNA]</scope>
    <source>
        <strain evidence="2 3">SMR4r</strain>
    </source>
</reference>
<dbReference type="KEGG" id="lvs:LOKVESSMR4R_03856"/>
<dbReference type="RefSeq" id="WP_157898285.1">
    <property type="nucleotide sequence ID" value="NZ_CP021431.1"/>
</dbReference>
<evidence type="ECO:0000313" key="3">
    <source>
        <dbReference type="Proteomes" id="UP000195273"/>
    </source>
</evidence>
<dbReference type="SUPFAM" id="SSF51294">
    <property type="entry name" value="Hedgehog/intein (Hint) domain"/>
    <property type="match status" value="1"/>
</dbReference>
<dbReference type="OrthoDB" id="8404604at2"/>